<dbReference type="GO" id="GO:0009279">
    <property type="term" value="C:cell outer membrane"/>
    <property type="evidence" value="ECO:0007669"/>
    <property type="project" value="TreeGrafter"/>
</dbReference>
<protein>
    <submittedName>
        <fullName evidence="3">Outer membrane usher protein</fullName>
    </submittedName>
</protein>
<dbReference type="Gene3D" id="2.60.40.2610">
    <property type="entry name" value="Outer membrane usher protein FimD, plug domain"/>
    <property type="match status" value="1"/>
</dbReference>
<dbReference type="Pfam" id="PF13953">
    <property type="entry name" value="PapC_C"/>
    <property type="match status" value="1"/>
</dbReference>
<dbReference type="PANTHER" id="PTHR30451:SF5">
    <property type="entry name" value="SLR0019 PROTEIN"/>
    <property type="match status" value="1"/>
</dbReference>
<feature type="region of interest" description="Disordered" evidence="1">
    <location>
        <begin position="772"/>
        <end position="792"/>
    </location>
</feature>
<dbReference type="InterPro" id="IPR025949">
    <property type="entry name" value="PapC-like_C"/>
</dbReference>
<comment type="caution">
    <text evidence="3">The sequence shown here is derived from an EMBL/GenBank/DDBJ whole genome shotgun (WGS) entry which is preliminary data.</text>
</comment>
<accession>A0A542BP30</accession>
<dbReference type="InterPro" id="IPR042186">
    <property type="entry name" value="FimD_plug_dom"/>
</dbReference>
<dbReference type="Pfam" id="PF00577">
    <property type="entry name" value="Usher"/>
    <property type="match status" value="1"/>
</dbReference>
<evidence type="ECO:0000256" key="1">
    <source>
        <dbReference type="SAM" id="MobiDB-lite"/>
    </source>
</evidence>
<dbReference type="InterPro" id="IPR043142">
    <property type="entry name" value="PapC-like_C_sf"/>
</dbReference>
<dbReference type="GO" id="GO:0015473">
    <property type="term" value="F:fimbrial usher porin activity"/>
    <property type="evidence" value="ECO:0007669"/>
    <property type="project" value="InterPro"/>
</dbReference>
<dbReference type="Gene3D" id="2.60.40.2070">
    <property type="match status" value="1"/>
</dbReference>
<dbReference type="InterPro" id="IPR000015">
    <property type="entry name" value="Fimb_usher"/>
</dbReference>
<dbReference type="GO" id="GO:0009297">
    <property type="term" value="P:pilus assembly"/>
    <property type="evidence" value="ECO:0007669"/>
    <property type="project" value="InterPro"/>
</dbReference>
<dbReference type="PANTHER" id="PTHR30451">
    <property type="entry name" value="OUTER MEMBRANE USHER PROTEIN"/>
    <property type="match status" value="1"/>
</dbReference>
<evidence type="ECO:0000259" key="2">
    <source>
        <dbReference type="Pfam" id="PF13953"/>
    </source>
</evidence>
<gene>
    <name evidence="3" type="ORF">FHU10_4834</name>
</gene>
<dbReference type="EMBL" id="VISQ01000001">
    <property type="protein sequence ID" value="TVZ72166.1"/>
    <property type="molecule type" value="Genomic_DNA"/>
</dbReference>
<feature type="domain" description="PapC-like C-terminal" evidence="2">
    <location>
        <begin position="712"/>
        <end position="768"/>
    </location>
</feature>
<sequence>MLFSGVARPASSSDGDVSSSLPPPPIAVTTEQPLTYQLELVINQYATGRVVPVTLRQGQFLVAADVLQQAGIRPEKLPSGEINLSVLPAVNVQYESESQRLRIDVPPEWLQPQLLSGEAAPVRYPAQSNSGALLNYDIYASRSDNAGNQLSVGNELRVFSPYGYLSNSGLLRQSSFADGPDGGSGYLRYDTTLGNFDEQHALSWRAGDLITNSLAWSNSVRLGGIQVARDFSLRPDIVTYPLPQFTGEAAVPTTVDLFINGNRSASTQVRPGPFTVSNMPFINGAGEATIVTQDAQGRQVSLTLPFYASSALLKPGLSDYSLAAGALRQDYGIKNFSYGEAVASGSYRYGVNDFLTLESHAEGASSLFLGGVGSVVKVGHYGVLNTSYSQSSSYGQSGQQVSWGYQYSYGAFSIGTQHTLRSSDFSNLALYDNAEHNPRNEEDADNIAPSFSLSRRSSQYSTSLSMNQFGNIGAAYIDITDQQDDRTRLVNLSWSKSLWYSSNLTLSASKNIGTEGWSSALSLTIPFGVYSSAGISTEHTAGGRTRQQVSYSQGIPSDGGLGWDLAYANQPGDDSYQQASVNWRNAVLQTKAGLYGSSNNYTQWADVSGSLVSMDGALFASNEISDAFVLVSTNHYPHVKVNYENQPIGETDSRGYLLIPRVTSYYPAKYEIDTLDLPADVAAIDTERRLSVQRKSGYLVTFPLREVRALTLVLRDAQGKPIPVSSQVQQQGHTLTYVGWDGMLYLEDATPGAQLSITTPEGQRCLVTLPSAPISGTTSSSPHPLLCQPAGA</sequence>
<reference evidence="3" key="1">
    <citation type="submission" date="2019-06" db="EMBL/GenBank/DDBJ databases">
        <authorList>
            <person name="Deangelis K."/>
            <person name="Huntemann M."/>
            <person name="Clum A."/>
            <person name="Pillay M."/>
            <person name="Palaniappan K."/>
            <person name="Varghese N."/>
            <person name="Mikhailova N."/>
            <person name="Stamatis D."/>
            <person name="Reddy T."/>
            <person name="Daum C."/>
            <person name="Shapiro N."/>
            <person name="Ivanova N."/>
            <person name="Kyrpides N."/>
            <person name="Woyke T."/>
        </authorList>
    </citation>
    <scope>NUCLEOTIDE SEQUENCE [LARGE SCALE GENOMIC DNA]</scope>
    <source>
        <strain evidence="3">128R</strain>
    </source>
</reference>
<feature type="region of interest" description="Disordered" evidence="1">
    <location>
        <begin position="1"/>
        <end position="26"/>
    </location>
</feature>
<proteinExistence type="predicted"/>
<organism evidence="3">
    <name type="scientific">Serratia fonticola</name>
    <dbReference type="NCBI Taxonomy" id="47917"/>
    <lineage>
        <taxon>Bacteria</taxon>
        <taxon>Pseudomonadati</taxon>
        <taxon>Pseudomonadota</taxon>
        <taxon>Gammaproteobacteria</taxon>
        <taxon>Enterobacterales</taxon>
        <taxon>Yersiniaceae</taxon>
        <taxon>Serratia</taxon>
    </lineage>
</organism>
<evidence type="ECO:0000313" key="3">
    <source>
        <dbReference type="EMBL" id="TVZ72166.1"/>
    </source>
</evidence>
<name>A0A542BP30_SERFO</name>
<feature type="compositionally biased region" description="Low complexity" evidence="1">
    <location>
        <begin position="9"/>
        <end position="20"/>
    </location>
</feature>
<dbReference type="Gene3D" id="2.60.40.3110">
    <property type="match status" value="1"/>
</dbReference>
<reference evidence="3" key="2">
    <citation type="submission" date="2019-08" db="EMBL/GenBank/DDBJ databases">
        <title>Investigation of anaerobic lignin degradation for improved lignocellulosic biofuels.</title>
        <authorList>
            <person name="Deangelis K.PhD."/>
        </authorList>
    </citation>
    <scope>NUCLEOTIDE SEQUENCE [LARGE SCALE GENOMIC DNA]</scope>
    <source>
        <strain evidence="3">128R</strain>
    </source>
</reference>
<dbReference type="AlphaFoldDB" id="A0A542BP30"/>